<evidence type="ECO:0000256" key="4">
    <source>
        <dbReference type="ARBA" id="ARBA00022840"/>
    </source>
</evidence>
<evidence type="ECO:0000259" key="9">
    <source>
        <dbReference type="PROSITE" id="PS50929"/>
    </source>
</evidence>
<evidence type="ECO:0000256" key="5">
    <source>
        <dbReference type="ARBA" id="ARBA00022989"/>
    </source>
</evidence>
<dbReference type="InterPro" id="IPR003593">
    <property type="entry name" value="AAA+_ATPase"/>
</dbReference>
<comment type="caution">
    <text evidence="10">The sequence shown here is derived from an EMBL/GenBank/DDBJ whole genome shotgun (WGS) entry which is preliminary data.</text>
</comment>
<feature type="transmembrane region" description="Helical" evidence="7">
    <location>
        <begin position="304"/>
        <end position="329"/>
    </location>
</feature>
<keyword evidence="5 7" id="KW-1133">Transmembrane helix</keyword>
<comment type="subcellular location">
    <subcellularLocation>
        <location evidence="1">Cell membrane</location>
        <topology evidence="1">Multi-pass membrane protein</topology>
    </subcellularLocation>
</comment>
<proteinExistence type="predicted"/>
<feature type="transmembrane region" description="Helical" evidence="7">
    <location>
        <begin position="98"/>
        <end position="123"/>
    </location>
</feature>
<dbReference type="GO" id="GO:0015421">
    <property type="term" value="F:ABC-type oligopeptide transporter activity"/>
    <property type="evidence" value="ECO:0007669"/>
    <property type="project" value="TreeGrafter"/>
</dbReference>
<evidence type="ECO:0000313" key="10">
    <source>
        <dbReference type="EMBL" id="MBB5868185.1"/>
    </source>
</evidence>
<evidence type="ECO:0000256" key="6">
    <source>
        <dbReference type="ARBA" id="ARBA00023136"/>
    </source>
</evidence>
<keyword evidence="11" id="KW-1185">Reference proteome</keyword>
<dbReference type="RefSeq" id="WP_312875130.1">
    <property type="nucleotide sequence ID" value="NZ_JACHMN010000002.1"/>
</dbReference>
<dbReference type="PANTHER" id="PTHR43394:SF1">
    <property type="entry name" value="ATP-BINDING CASSETTE SUB-FAMILY B MEMBER 10, MITOCHONDRIAL"/>
    <property type="match status" value="1"/>
</dbReference>
<dbReference type="PROSITE" id="PS50929">
    <property type="entry name" value="ABC_TM1F"/>
    <property type="match status" value="1"/>
</dbReference>
<keyword evidence="3" id="KW-0547">Nucleotide-binding</keyword>
<evidence type="ECO:0000313" key="11">
    <source>
        <dbReference type="Proteomes" id="UP000587527"/>
    </source>
</evidence>
<evidence type="ECO:0000256" key="3">
    <source>
        <dbReference type="ARBA" id="ARBA00022741"/>
    </source>
</evidence>
<dbReference type="Gene3D" id="3.40.50.300">
    <property type="entry name" value="P-loop containing nucleotide triphosphate hydrolases"/>
    <property type="match status" value="1"/>
</dbReference>
<name>A0A841BKL4_9ACTN</name>
<dbReference type="GO" id="GO:0005524">
    <property type="term" value="F:ATP binding"/>
    <property type="evidence" value="ECO:0007669"/>
    <property type="project" value="UniProtKB-KW"/>
</dbReference>
<evidence type="ECO:0000256" key="7">
    <source>
        <dbReference type="SAM" id="Phobius"/>
    </source>
</evidence>
<dbReference type="SUPFAM" id="SSF52540">
    <property type="entry name" value="P-loop containing nucleoside triphosphate hydrolases"/>
    <property type="match status" value="1"/>
</dbReference>
<dbReference type="Gene3D" id="1.20.1560.10">
    <property type="entry name" value="ABC transporter type 1, transmembrane domain"/>
    <property type="match status" value="1"/>
</dbReference>
<protein>
    <submittedName>
        <fullName evidence="10">ATP-binding cassette subfamily B protein</fullName>
    </submittedName>
</protein>
<dbReference type="PANTHER" id="PTHR43394">
    <property type="entry name" value="ATP-DEPENDENT PERMEASE MDL1, MITOCHONDRIAL"/>
    <property type="match status" value="1"/>
</dbReference>
<gene>
    <name evidence="10" type="ORF">F4553_001564</name>
</gene>
<accession>A0A841BKL4</accession>
<dbReference type="SUPFAM" id="SSF90123">
    <property type="entry name" value="ABC transporter transmembrane region"/>
    <property type="match status" value="1"/>
</dbReference>
<keyword evidence="4 10" id="KW-0067">ATP-binding</keyword>
<dbReference type="PROSITE" id="PS50893">
    <property type="entry name" value="ABC_TRANSPORTER_2"/>
    <property type="match status" value="1"/>
</dbReference>
<evidence type="ECO:0000259" key="8">
    <source>
        <dbReference type="PROSITE" id="PS50893"/>
    </source>
</evidence>
<organism evidence="10 11">
    <name type="scientific">Allocatelliglobosispora scoriae</name>
    <dbReference type="NCBI Taxonomy" id="643052"/>
    <lineage>
        <taxon>Bacteria</taxon>
        <taxon>Bacillati</taxon>
        <taxon>Actinomycetota</taxon>
        <taxon>Actinomycetes</taxon>
        <taxon>Micromonosporales</taxon>
        <taxon>Micromonosporaceae</taxon>
        <taxon>Allocatelliglobosispora</taxon>
    </lineage>
</organism>
<dbReference type="InterPro" id="IPR027417">
    <property type="entry name" value="P-loop_NTPase"/>
</dbReference>
<feature type="transmembrane region" description="Helical" evidence="7">
    <location>
        <begin position="175"/>
        <end position="196"/>
    </location>
</feature>
<keyword evidence="6 7" id="KW-0472">Membrane</keyword>
<dbReference type="Proteomes" id="UP000587527">
    <property type="component" value="Unassembled WGS sequence"/>
</dbReference>
<feature type="domain" description="ABC transmembrane type-1" evidence="9">
    <location>
        <begin position="60"/>
        <end position="348"/>
    </location>
</feature>
<dbReference type="EMBL" id="JACHMN010000002">
    <property type="protein sequence ID" value="MBB5868185.1"/>
    <property type="molecule type" value="Genomic_DNA"/>
</dbReference>
<evidence type="ECO:0000256" key="1">
    <source>
        <dbReference type="ARBA" id="ARBA00004651"/>
    </source>
</evidence>
<dbReference type="CDD" id="cd03228">
    <property type="entry name" value="ABCC_MRP_Like"/>
    <property type="match status" value="1"/>
</dbReference>
<dbReference type="InterPro" id="IPR036640">
    <property type="entry name" value="ABC1_TM_sf"/>
</dbReference>
<dbReference type="InterPro" id="IPR039421">
    <property type="entry name" value="Type_1_exporter"/>
</dbReference>
<dbReference type="InterPro" id="IPR003439">
    <property type="entry name" value="ABC_transporter-like_ATP-bd"/>
</dbReference>
<reference evidence="10 11" key="1">
    <citation type="submission" date="2020-08" db="EMBL/GenBank/DDBJ databases">
        <title>Sequencing the genomes of 1000 actinobacteria strains.</title>
        <authorList>
            <person name="Klenk H.-P."/>
        </authorList>
    </citation>
    <scope>NUCLEOTIDE SEQUENCE [LARGE SCALE GENOMIC DNA]</scope>
    <source>
        <strain evidence="10 11">DSM 45362</strain>
    </source>
</reference>
<dbReference type="InterPro" id="IPR011527">
    <property type="entry name" value="ABC1_TM_dom"/>
</dbReference>
<feature type="domain" description="ABC transporter" evidence="8">
    <location>
        <begin position="383"/>
        <end position="623"/>
    </location>
</feature>
<sequence>MTTTSPAETDEGLPRLRTMWWETGMQARIEAGLRGVAKALPRLIAEALRLAYGADRAGTIATIAVTVAAGCMSTFGLLTTQRVLIEVFAEGPTVDRFAAALPALILLAVVTGVRAGLGIASGWTQSRLEPRLRQQAERRLFEVTSRVELAAYDSDGFTDELERASGRGIDAVWDVVRNVINLFAGAIGVLAAGTALGVLHPLLPVALLAAIVPEAWAALRAGGQRYREYLMGSVRRRRIWMLSDLMARRDSATELRAYHLRDYLLGQYDRVMATETAAQLRLAREVTATTTIGSIIAGACSAGVYALLAWLLVSGAIPLAAAITAIVALQAARGSLHVTTIYINELYADGRHLRDLVEFQNRAMARVPPQPPEPVSPPPFRTLRLDGVTLTYPDRPRAAVDGVSLTIHAGQTVAFVGENGSGKTTLATILAGLRLPSTGAVWWDEHRLDHVDETTLRAAMAAVTQDQWRWPFTAETNIRLGSIGRDDGLPEVEAAAKAAVAHDMIVELPFGYQTLLDRAFEGGQDLSGGQWQRISAARGFYRDADLLIMDEPSSALDARAEAALFEQVRARQGTRTTVLITHRLANVRHADRIFVMHEGRLIDEGTHDELLGREGHYRTWFDLQKIGYAD</sequence>
<dbReference type="AlphaFoldDB" id="A0A841BKL4"/>
<dbReference type="GO" id="GO:0016887">
    <property type="term" value="F:ATP hydrolysis activity"/>
    <property type="evidence" value="ECO:0007669"/>
    <property type="project" value="InterPro"/>
</dbReference>
<dbReference type="Pfam" id="PF00005">
    <property type="entry name" value="ABC_tran"/>
    <property type="match status" value="1"/>
</dbReference>
<keyword evidence="2 7" id="KW-0812">Transmembrane</keyword>
<dbReference type="SMART" id="SM00382">
    <property type="entry name" value="AAA"/>
    <property type="match status" value="1"/>
</dbReference>
<feature type="transmembrane region" description="Helical" evidence="7">
    <location>
        <begin position="57"/>
        <end position="78"/>
    </location>
</feature>
<evidence type="ECO:0000256" key="2">
    <source>
        <dbReference type="ARBA" id="ARBA00022692"/>
    </source>
</evidence>
<dbReference type="GO" id="GO:0005886">
    <property type="term" value="C:plasma membrane"/>
    <property type="evidence" value="ECO:0007669"/>
    <property type="project" value="UniProtKB-SubCell"/>
</dbReference>